<name>A0A7W7MYM8_9ACTN</name>
<dbReference type="Pfam" id="PF00005">
    <property type="entry name" value="ABC_tran"/>
    <property type="match status" value="1"/>
</dbReference>
<dbReference type="Proteomes" id="UP000549343">
    <property type="component" value="Unassembled WGS sequence"/>
</dbReference>
<dbReference type="GO" id="GO:0015658">
    <property type="term" value="F:branched-chain amino acid transmembrane transporter activity"/>
    <property type="evidence" value="ECO:0007669"/>
    <property type="project" value="TreeGrafter"/>
</dbReference>
<dbReference type="EMBL" id="JACHMV010000001">
    <property type="protein sequence ID" value="MBB4775943.1"/>
    <property type="molecule type" value="Genomic_DNA"/>
</dbReference>
<evidence type="ECO:0000256" key="1">
    <source>
        <dbReference type="ARBA" id="ARBA00005417"/>
    </source>
</evidence>
<dbReference type="InterPro" id="IPR027417">
    <property type="entry name" value="P-loop_NTPase"/>
</dbReference>
<sequence length="245" mass="26479">MSILELSRLRSGYGDLEVVTDVSFRAEPGRVTALLGRNGAGKTTTLRAVTGLNRVMSGSVTLDGEDISKVAPHRRARMGIAYVQEGKRIFRSRTVEENLTLGSFARPRRRRGNAVRDELYDRFPMLAERRRFRAAQLSGGQQQMLAIAQALAAEPGVLLLDEPSAGLAPTIVGDVLEVIKDLREQGLAIVLVEQAVEFALAAADGVVVLNVGRTVYEGTVDQPGLRDAIKHAYMADGSPSEEPVA</sequence>
<evidence type="ECO:0000256" key="3">
    <source>
        <dbReference type="ARBA" id="ARBA00022741"/>
    </source>
</evidence>
<organism evidence="8 9">
    <name type="scientific">Actinomadura livida</name>
    <dbReference type="NCBI Taxonomy" id="79909"/>
    <lineage>
        <taxon>Bacteria</taxon>
        <taxon>Bacillati</taxon>
        <taxon>Actinomycetota</taxon>
        <taxon>Actinomycetes</taxon>
        <taxon>Streptosporangiales</taxon>
        <taxon>Thermomonosporaceae</taxon>
        <taxon>Actinomadura</taxon>
    </lineage>
</organism>
<dbReference type="GO" id="GO:0015807">
    <property type="term" value="P:L-amino acid transport"/>
    <property type="evidence" value="ECO:0007669"/>
    <property type="project" value="TreeGrafter"/>
</dbReference>
<dbReference type="AlphaFoldDB" id="A0A7W7MYM8"/>
<dbReference type="Gene3D" id="3.40.50.300">
    <property type="entry name" value="P-loop containing nucleotide triphosphate hydrolases"/>
    <property type="match status" value="1"/>
</dbReference>
<keyword evidence="3" id="KW-0547">Nucleotide-binding</keyword>
<keyword evidence="10" id="KW-1185">Reference proteome</keyword>
<evidence type="ECO:0000259" key="6">
    <source>
        <dbReference type="PROSITE" id="PS50893"/>
    </source>
</evidence>
<dbReference type="InterPro" id="IPR003593">
    <property type="entry name" value="AAA+_ATPase"/>
</dbReference>
<protein>
    <submittedName>
        <fullName evidence="7">ABC transporter ATP-binding protein</fullName>
    </submittedName>
    <submittedName>
        <fullName evidence="8">Branched-chain amino acid transport system ATP-binding protein</fullName>
    </submittedName>
</protein>
<evidence type="ECO:0000256" key="5">
    <source>
        <dbReference type="ARBA" id="ARBA00022970"/>
    </source>
</evidence>
<dbReference type="PANTHER" id="PTHR43820:SF5">
    <property type="entry name" value="HIGH-AFFINITY BRANCHED-CHAIN AMINO ACID TRANSPORT ATP-BINDING PROTEIN"/>
    <property type="match status" value="1"/>
</dbReference>
<proteinExistence type="inferred from homology"/>
<evidence type="ECO:0000256" key="2">
    <source>
        <dbReference type="ARBA" id="ARBA00022448"/>
    </source>
</evidence>
<dbReference type="InterPro" id="IPR052156">
    <property type="entry name" value="BCAA_Transport_ATP-bd_LivF"/>
</dbReference>
<dbReference type="GO" id="GO:0005524">
    <property type="term" value="F:ATP binding"/>
    <property type="evidence" value="ECO:0007669"/>
    <property type="project" value="UniProtKB-KW"/>
</dbReference>
<dbReference type="Proteomes" id="UP001501427">
    <property type="component" value="Unassembled WGS sequence"/>
</dbReference>
<reference evidence="7 10" key="1">
    <citation type="journal article" date="2019" name="Int. J. Syst. Evol. Microbiol.">
        <title>The Global Catalogue of Microorganisms (GCM) 10K type strain sequencing project: providing services to taxonomists for standard genome sequencing and annotation.</title>
        <authorList>
            <consortium name="The Broad Institute Genomics Platform"/>
            <consortium name="The Broad Institute Genome Sequencing Center for Infectious Disease"/>
            <person name="Wu L."/>
            <person name="Ma J."/>
        </authorList>
    </citation>
    <scope>NUCLEOTIDE SEQUENCE [LARGE SCALE GENOMIC DNA]</scope>
    <source>
        <strain evidence="7 10">JCM 10667</strain>
    </source>
</reference>
<evidence type="ECO:0000313" key="8">
    <source>
        <dbReference type="EMBL" id="MBB4775943.1"/>
    </source>
</evidence>
<dbReference type="GO" id="GO:0016887">
    <property type="term" value="F:ATP hydrolysis activity"/>
    <property type="evidence" value="ECO:0007669"/>
    <property type="project" value="InterPro"/>
</dbReference>
<evidence type="ECO:0000313" key="7">
    <source>
        <dbReference type="EMBL" id="GAA0570811.1"/>
    </source>
</evidence>
<comment type="similarity">
    <text evidence="1">Belongs to the ABC transporter superfamily.</text>
</comment>
<evidence type="ECO:0000313" key="10">
    <source>
        <dbReference type="Proteomes" id="UP001501427"/>
    </source>
</evidence>
<keyword evidence="4 8" id="KW-0067">ATP-binding</keyword>
<dbReference type="PROSITE" id="PS50893">
    <property type="entry name" value="ABC_TRANSPORTER_2"/>
    <property type="match status" value="1"/>
</dbReference>
<reference evidence="8 9" key="2">
    <citation type="submission" date="2020-08" db="EMBL/GenBank/DDBJ databases">
        <title>Sequencing the genomes of 1000 actinobacteria strains.</title>
        <authorList>
            <person name="Klenk H.-P."/>
        </authorList>
    </citation>
    <scope>NUCLEOTIDE SEQUENCE [LARGE SCALE GENOMIC DNA]</scope>
    <source>
        <strain evidence="8 9">DSM 44772</strain>
    </source>
</reference>
<evidence type="ECO:0000256" key="4">
    <source>
        <dbReference type="ARBA" id="ARBA00022840"/>
    </source>
</evidence>
<comment type="caution">
    <text evidence="8">The sequence shown here is derived from an EMBL/GenBank/DDBJ whole genome shotgun (WGS) entry which is preliminary data.</text>
</comment>
<dbReference type="CDD" id="cd03224">
    <property type="entry name" value="ABC_TM1139_LivF_branched"/>
    <property type="match status" value="1"/>
</dbReference>
<keyword evidence="2" id="KW-0813">Transport</keyword>
<dbReference type="InterPro" id="IPR003439">
    <property type="entry name" value="ABC_transporter-like_ATP-bd"/>
</dbReference>
<gene>
    <name evidence="8" type="ORF">F4557_004361</name>
    <name evidence="7" type="ORF">GCM10009546_36950</name>
</gene>
<keyword evidence="5" id="KW-0029">Amino-acid transport</keyword>
<dbReference type="SUPFAM" id="SSF52540">
    <property type="entry name" value="P-loop containing nucleoside triphosphate hydrolases"/>
    <property type="match status" value="1"/>
</dbReference>
<accession>A0A7W7MYM8</accession>
<feature type="domain" description="ABC transporter" evidence="6">
    <location>
        <begin position="1"/>
        <end position="236"/>
    </location>
</feature>
<dbReference type="RefSeq" id="WP_184885546.1">
    <property type="nucleotide sequence ID" value="NZ_BAAAHD010000032.1"/>
</dbReference>
<reference evidence="7" key="3">
    <citation type="submission" date="2023-12" db="EMBL/GenBank/DDBJ databases">
        <authorList>
            <person name="Sun Q."/>
            <person name="Inoue M."/>
        </authorList>
    </citation>
    <scope>NUCLEOTIDE SEQUENCE</scope>
    <source>
        <strain evidence="7">JCM 10667</strain>
    </source>
</reference>
<dbReference type="PANTHER" id="PTHR43820">
    <property type="entry name" value="HIGH-AFFINITY BRANCHED-CHAIN AMINO ACID TRANSPORT ATP-BINDING PROTEIN LIVF"/>
    <property type="match status" value="1"/>
</dbReference>
<dbReference type="SMART" id="SM00382">
    <property type="entry name" value="AAA"/>
    <property type="match status" value="1"/>
</dbReference>
<evidence type="ECO:0000313" key="9">
    <source>
        <dbReference type="Proteomes" id="UP000549343"/>
    </source>
</evidence>
<dbReference type="EMBL" id="BAAAHD010000032">
    <property type="protein sequence ID" value="GAA0570811.1"/>
    <property type="molecule type" value="Genomic_DNA"/>
</dbReference>
<dbReference type="PROSITE" id="PS00211">
    <property type="entry name" value="ABC_TRANSPORTER_1"/>
    <property type="match status" value="1"/>
</dbReference>
<dbReference type="InterPro" id="IPR017871">
    <property type="entry name" value="ABC_transporter-like_CS"/>
</dbReference>